<accession>A0A2H1YEX8</accession>
<dbReference type="Proteomes" id="UP000234211">
    <property type="component" value="Unassembled WGS sequence"/>
</dbReference>
<evidence type="ECO:0000313" key="3">
    <source>
        <dbReference type="Proteomes" id="UP000234211"/>
    </source>
</evidence>
<name>A0A2H1YEX8_9FLAO</name>
<organism evidence="2 3">
    <name type="scientific">Tenacibaculum piscium</name>
    <dbReference type="NCBI Taxonomy" id="1458515"/>
    <lineage>
        <taxon>Bacteria</taxon>
        <taxon>Pseudomonadati</taxon>
        <taxon>Bacteroidota</taxon>
        <taxon>Flavobacteriia</taxon>
        <taxon>Flavobacteriales</taxon>
        <taxon>Flavobacteriaceae</taxon>
        <taxon>Tenacibaculum</taxon>
    </lineage>
</organism>
<dbReference type="Pfam" id="PF24880">
    <property type="entry name" value="DUF7738"/>
    <property type="match status" value="1"/>
</dbReference>
<feature type="domain" description="DUF7738" evidence="1">
    <location>
        <begin position="21"/>
        <end position="123"/>
    </location>
</feature>
<keyword evidence="3" id="KW-1185">Reference proteome</keyword>
<dbReference type="AlphaFoldDB" id="A0A2H1YEX8"/>
<dbReference type="RefSeq" id="WP_101916553.1">
    <property type="nucleotide sequence ID" value="NZ_JAFMUR010000003.1"/>
</dbReference>
<sequence length="154" mass="18065">MIKTSKLLDFFKKKKAEKIIIRCDIDFITINETLLVFPTNYTTLVHILGKPDREIKKTNYYMFWDVHGIYCSYTNSQYILSINAYQYTNNNIKNNSIYATKKLFSGELYLNDERITYSEFGKISLGKVAIHRLGKETDFRLGFNVGINKIYAKK</sequence>
<evidence type="ECO:0000313" key="2">
    <source>
        <dbReference type="EMBL" id="SOS74035.1"/>
    </source>
</evidence>
<gene>
    <name evidence="2" type="ORF">TNO020_180064</name>
</gene>
<evidence type="ECO:0000259" key="1">
    <source>
        <dbReference type="Pfam" id="PF24880"/>
    </source>
</evidence>
<dbReference type="OrthoDB" id="1188491at2"/>
<proteinExistence type="predicted"/>
<protein>
    <recommendedName>
        <fullName evidence="1">DUF7738 domain-containing protein</fullName>
    </recommendedName>
</protein>
<dbReference type="InterPro" id="IPR056640">
    <property type="entry name" value="DUF7738"/>
</dbReference>
<dbReference type="EMBL" id="OENF01000010">
    <property type="protein sequence ID" value="SOS74035.1"/>
    <property type="molecule type" value="Genomic_DNA"/>
</dbReference>
<reference evidence="3" key="1">
    <citation type="submission" date="2017-11" db="EMBL/GenBank/DDBJ databases">
        <authorList>
            <person name="Duchaud E."/>
        </authorList>
    </citation>
    <scope>NUCLEOTIDE SEQUENCE [LARGE SCALE GENOMIC DNA]</scope>
    <source>
        <strain evidence="3">Tenacibaculum sp. TNO020</strain>
    </source>
</reference>